<feature type="compositionally biased region" description="Polar residues" evidence="1">
    <location>
        <begin position="57"/>
        <end position="75"/>
    </location>
</feature>
<dbReference type="Proteomes" id="UP000754883">
    <property type="component" value="Unassembled WGS sequence"/>
</dbReference>
<evidence type="ECO:0000256" key="1">
    <source>
        <dbReference type="SAM" id="MobiDB-lite"/>
    </source>
</evidence>
<dbReference type="OrthoDB" id="5151015at2759"/>
<feature type="region of interest" description="Disordered" evidence="1">
    <location>
        <begin position="1"/>
        <end position="125"/>
    </location>
</feature>
<evidence type="ECO:0000313" key="3">
    <source>
        <dbReference type="Proteomes" id="UP000754883"/>
    </source>
</evidence>
<accession>A0A9N9Y504</accession>
<evidence type="ECO:0000313" key="2">
    <source>
        <dbReference type="EMBL" id="CAG9993477.1"/>
    </source>
</evidence>
<dbReference type="AlphaFoldDB" id="A0A9N9Y504"/>
<reference evidence="2 3" key="2">
    <citation type="submission" date="2021-10" db="EMBL/GenBank/DDBJ databases">
        <authorList>
            <person name="Piombo E."/>
        </authorList>
    </citation>
    <scope>NUCLEOTIDE SEQUENCE [LARGE SCALE GENOMIC DNA]</scope>
</reference>
<protein>
    <submittedName>
        <fullName evidence="2">Uncharacterized protein</fullName>
    </submittedName>
</protein>
<organism evidence="2 3">
    <name type="scientific">Clonostachys byssicola</name>
    <dbReference type="NCBI Taxonomy" id="160290"/>
    <lineage>
        <taxon>Eukaryota</taxon>
        <taxon>Fungi</taxon>
        <taxon>Dikarya</taxon>
        <taxon>Ascomycota</taxon>
        <taxon>Pezizomycotina</taxon>
        <taxon>Sordariomycetes</taxon>
        <taxon>Hypocreomycetidae</taxon>
        <taxon>Hypocreales</taxon>
        <taxon>Bionectriaceae</taxon>
        <taxon>Clonostachys</taxon>
    </lineage>
</organism>
<reference evidence="3" key="1">
    <citation type="submission" date="2019-06" db="EMBL/GenBank/DDBJ databases">
        <authorList>
            <person name="Broberg M."/>
        </authorList>
    </citation>
    <scope>NUCLEOTIDE SEQUENCE [LARGE SCALE GENOMIC DNA]</scope>
</reference>
<sequence>MEPGSSIQKDESSDVSPKTVVPAGSSKNEYFPDHNAGGSTTSAMTTDSVDLSDRKSSAASFSPRLSTVNPGDSSPVSPPEEWQGNINGISRKSSGTSITIRLPRNPSLPQGTEKRMSRPRIRAASPQPVRLSVIPSGKDSCVCDIVIESGGCASISGQLRLDHAKGCPIAQPNALLC</sequence>
<gene>
    <name evidence="2" type="ORF">CBYS24578_00004262</name>
</gene>
<comment type="caution">
    <text evidence="2">The sequence shown here is derived from an EMBL/GenBank/DDBJ whole genome shotgun (WGS) entry which is preliminary data.</text>
</comment>
<feature type="compositionally biased region" description="Polar residues" evidence="1">
    <location>
        <begin position="84"/>
        <end position="99"/>
    </location>
</feature>
<dbReference type="EMBL" id="CABFNO020001523">
    <property type="protein sequence ID" value="CAG9993477.1"/>
    <property type="molecule type" value="Genomic_DNA"/>
</dbReference>
<proteinExistence type="predicted"/>
<feature type="compositionally biased region" description="Polar residues" evidence="1">
    <location>
        <begin position="37"/>
        <end position="49"/>
    </location>
</feature>
<keyword evidence="3" id="KW-1185">Reference proteome</keyword>
<name>A0A9N9Y504_9HYPO</name>